<dbReference type="GO" id="GO:0033588">
    <property type="term" value="C:elongator holoenzyme complex"/>
    <property type="evidence" value="ECO:0007669"/>
    <property type="project" value="InterPro"/>
</dbReference>
<evidence type="ECO:0000256" key="2">
    <source>
        <dbReference type="ARBA" id="ARBA00008837"/>
    </source>
</evidence>
<gene>
    <name evidence="4" type="ORF">K432DRAFT_414870</name>
</gene>
<feature type="compositionally biased region" description="Polar residues" evidence="3">
    <location>
        <begin position="132"/>
        <end position="152"/>
    </location>
</feature>
<sequence length="372" mass="39984">MATSRIPPLLQPYTHLPTAGSLTLLTSVLGASTNWLVIRFLCDALRDRLPNDPQHDGAKPVHSELRGRSIDADGLESQEDDEVGLVLVSWMRDFEFWRTEARKVGGLDIPRLVRQKRLAFVDGLSLLFRPQTEPTSMKQQATLPDSHSSTHSGRPISFRTPNFPAQAGPPDPASLHQSFGLTSLSLQHVEDTISRAISQVKAPAPNCSLPKKIVLVLDSPDLLLAAAGSSPSQSPPHTTPSPVVTITAESMSAMIHHLRTQVHSTVISLAADAPLLSPPSPSLPLENDHSAFLVGMAHIADSIMSLRLLDTGFAADVSGVVSISKGYEEEDEYGSEGCRPDWERGAEKELLYHVGGDSVVKVFERGGAGGVG</sequence>
<evidence type="ECO:0000313" key="5">
    <source>
        <dbReference type="Proteomes" id="UP000250266"/>
    </source>
</evidence>
<dbReference type="OrthoDB" id="9995306at2759"/>
<keyword evidence="5" id="KW-1185">Reference proteome</keyword>
<proteinExistence type="inferred from homology"/>
<evidence type="ECO:0000256" key="3">
    <source>
        <dbReference type="SAM" id="MobiDB-lite"/>
    </source>
</evidence>
<dbReference type="UniPathway" id="UPA00988"/>
<dbReference type="Gene3D" id="3.40.50.300">
    <property type="entry name" value="P-loop containing nucleotide triphosphate hydrolases"/>
    <property type="match status" value="1"/>
</dbReference>
<accession>A0A8E2JHU0</accession>
<organism evidence="4 5">
    <name type="scientific">Lepidopterella palustris CBS 459.81</name>
    <dbReference type="NCBI Taxonomy" id="1314670"/>
    <lineage>
        <taxon>Eukaryota</taxon>
        <taxon>Fungi</taxon>
        <taxon>Dikarya</taxon>
        <taxon>Ascomycota</taxon>
        <taxon>Pezizomycotina</taxon>
        <taxon>Dothideomycetes</taxon>
        <taxon>Pleosporomycetidae</taxon>
        <taxon>Mytilinidiales</taxon>
        <taxon>Argynnaceae</taxon>
        <taxon>Lepidopterella</taxon>
    </lineage>
</organism>
<dbReference type="PANTHER" id="PTHR16184:SF6">
    <property type="entry name" value="ELONGATOR COMPLEX PROTEIN 6"/>
    <property type="match status" value="1"/>
</dbReference>
<comment type="pathway">
    <text evidence="1">tRNA modification; 5-methoxycarbonylmethyl-2-thiouridine-tRNA biosynthesis.</text>
</comment>
<dbReference type="EMBL" id="KV744868">
    <property type="protein sequence ID" value="OCK83129.1"/>
    <property type="molecule type" value="Genomic_DNA"/>
</dbReference>
<feature type="region of interest" description="Disordered" evidence="3">
    <location>
        <begin position="131"/>
        <end position="177"/>
    </location>
</feature>
<dbReference type="Proteomes" id="UP000250266">
    <property type="component" value="Unassembled WGS sequence"/>
</dbReference>
<name>A0A8E2JHU0_9PEZI</name>
<dbReference type="AlphaFoldDB" id="A0A8E2JHU0"/>
<protein>
    <submittedName>
        <fullName evidence="4">Uncharacterized protein</fullName>
    </submittedName>
</protein>
<dbReference type="PANTHER" id="PTHR16184">
    <property type="entry name" value="ELONGATOR COMPLEX PROTEIN 6"/>
    <property type="match status" value="1"/>
</dbReference>
<reference evidence="4 5" key="1">
    <citation type="journal article" date="2016" name="Nat. Commun.">
        <title>Ectomycorrhizal ecology is imprinted in the genome of the dominant symbiotic fungus Cenococcum geophilum.</title>
        <authorList>
            <consortium name="DOE Joint Genome Institute"/>
            <person name="Peter M."/>
            <person name="Kohler A."/>
            <person name="Ohm R.A."/>
            <person name="Kuo A."/>
            <person name="Krutzmann J."/>
            <person name="Morin E."/>
            <person name="Arend M."/>
            <person name="Barry K.W."/>
            <person name="Binder M."/>
            <person name="Choi C."/>
            <person name="Clum A."/>
            <person name="Copeland A."/>
            <person name="Grisel N."/>
            <person name="Haridas S."/>
            <person name="Kipfer T."/>
            <person name="LaButti K."/>
            <person name="Lindquist E."/>
            <person name="Lipzen A."/>
            <person name="Maire R."/>
            <person name="Meier B."/>
            <person name="Mihaltcheva S."/>
            <person name="Molinier V."/>
            <person name="Murat C."/>
            <person name="Poggeler S."/>
            <person name="Quandt C.A."/>
            <person name="Sperisen C."/>
            <person name="Tritt A."/>
            <person name="Tisserant E."/>
            <person name="Crous P.W."/>
            <person name="Henrissat B."/>
            <person name="Nehls U."/>
            <person name="Egli S."/>
            <person name="Spatafora J.W."/>
            <person name="Grigoriev I.V."/>
            <person name="Martin F.M."/>
        </authorList>
    </citation>
    <scope>NUCLEOTIDE SEQUENCE [LARGE SCALE GENOMIC DNA]</scope>
    <source>
        <strain evidence="4 5">CBS 459.81</strain>
    </source>
</reference>
<dbReference type="InterPro" id="IPR027417">
    <property type="entry name" value="P-loop_NTPase"/>
</dbReference>
<evidence type="ECO:0000313" key="4">
    <source>
        <dbReference type="EMBL" id="OCK83129.1"/>
    </source>
</evidence>
<dbReference type="GO" id="GO:0002098">
    <property type="term" value="P:tRNA wobble uridine modification"/>
    <property type="evidence" value="ECO:0007669"/>
    <property type="project" value="InterPro"/>
</dbReference>
<evidence type="ECO:0000256" key="1">
    <source>
        <dbReference type="ARBA" id="ARBA00005043"/>
    </source>
</evidence>
<dbReference type="InterPro" id="IPR018627">
    <property type="entry name" value="ELP6"/>
</dbReference>
<comment type="similarity">
    <text evidence="2">Belongs to the ELP6 family.</text>
</comment>